<reference evidence="3" key="1">
    <citation type="submission" date="2017-02" db="UniProtKB">
        <authorList>
            <consortium name="WormBaseParasite"/>
        </authorList>
    </citation>
    <scope>IDENTIFICATION</scope>
</reference>
<dbReference type="Proteomes" id="UP000276776">
    <property type="component" value="Unassembled WGS sequence"/>
</dbReference>
<organism evidence="3">
    <name type="scientific">Thelazia callipaeda</name>
    <name type="common">Oriental eyeworm</name>
    <name type="synonym">Parasitic nematode</name>
    <dbReference type="NCBI Taxonomy" id="103827"/>
    <lineage>
        <taxon>Eukaryota</taxon>
        <taxon>Metazoa</taxon>
        <taxon>Ecdysozoa</taxon>
        <taxon>Nematoda</taxon>
        <taxon>Chromadorea</taxon>
        <taxon>Rhabditida</taxon>
        <taxon>Spirurina</taxon>
        <taxon>Spiruromorpha</taxon>
        <taxon>Thelazioidea</taxon>
        <taxon>Thelaziidae</taxon>
        <taxon>Thelazia</taxon>
    </lineage>
</organism>
<evidence type="ECO:0000313" key="1">
    <source>
        <dbReference type="EMBL" id="VDN02183.1"/>
    </source>
</evidence>
<evidence type="ECO:0000313" key="2">
    <source>
        <dbReference type="Proteomes" id="UP000276776"/>
    </source>
</evidence>
<dbReference type="AlphaFoldDB" id="A0A0N5CX89"/>
<dbReference type="WBParaSite" id="TCLT_0000500101-mRNA-1">
    <property type="protein sequence ID" value="TCLT_0000500101-mRNA-1"/>
    <property type="gene ID" value="TCLT_0000500101"/>
</dbReference>
<protein>
    <submittedName>
        <fullName evidence="3">MSP domain-containing protein</fullName>
    </submittedName>
</protein>
<accession>A0A0N5CX89</accession>
<dbReference type="EMBL" id="UYYF01004314">
    <property type="protein sequence ID" value="VDN02183.1"/>
    <property type="molecule type" value="Genomic_DNA"/>
</dbReference>
<keyword evidence="2" id="KW-1185">Reference proteome</keyword>
<proteinExistence type="predicted"/>
<evidence type="ECO:0000313" key="3">
    <source>
        <dbReference type="WBParaSite" id="TCLT_0000500101-mRNA-1"/>
    </source>
</evidence>
<gene>
    <name evidence="1" type="ORF">TCLT_LOCUS4990</name>
</gene>
<name>A0A0N5CX89_THECL</name>
<reference evidence="1 2" key="2">
    <citation type="submission" date="2018-11" db="EMBL/GenBank/DDBJ databases">
        <authorList>
            <consortium name="Pathogen Informatics"/>
        </authorList>
    </citation>
    <scope>NUCLEOTIDE SEQUENCE [LARGE SCALE GENOMIC DNA]</scope>
</reference>
<sequence>MKKAKKRVKFELPKTNATLVTSNAAVVIQKPCNDLHSILLSNTGSKVSCTHREIPGIFSIPLYRAKTFSRNIKIIDTPTIRLAKQHYSHLSASNAETKRSAVISHQFTQMHTPIVVKSQSLTPKISFAKSAKFFTASRSALAYPSSSVVRQQCRNSDSAKNMTPIDKTRKFCINHRDKIQNLHITTPKQSLTADTGYGVCQRFSSTYNNELKMSRSCFPRPEDSALNSTSTRCNSALSNMIASNEKHSTVSVSLKF</sequence>